<name>A0A0F9GWD3_9ZZZZ</name>
<feature type="non-terminal residue" evidence="4">
    <location>
        <position position="189"/>
    </location>
</feature>
<protein>
    <recommendedName>
        <fullName evidence="5">Trimethylamine methyltransferase</fullName>
    </recommendedName>
</protein>
<dbReference type="InterPro" id="IPR010426">
    <property type="entry name" value="MTTB_MeTrfase"/>
</dbReference>
<keyword evidence="3" id="KW-0808">Transferase</keyword>
<dbReference type="GO" id="GO:0008168">
    <property type="term" value="F:methyltransferase activity"/>
    <property type="evidence" value="ECO:0007669"/>
    <property type="project" value="UniProtKB-KW"/>
</dbReference>
<keyword evidence="2" id="KW-0489">Methyltransferase</keyword>
<dbReference type="AlphaFoldDB" id="A0A0F9GWD3"/>
<comment type="similarity">
    <text evidence="1">Belongs to the trimethylamine methyltransferase family.</text>
</comment>
<dbReference type="GO" id="GO:0015948">
    <property type="term" value="P:methanogenesis"/>
    <property type="evidence" value="ECO:0007669"/>
    <property type="project" value="InterPro"/>
</dbReference>
<evidence type="ECO:0000256" key="1">
    <source>
        <dbReference type="ARBA" id="ARBA00007137"/>
    </source>
</evidence>
<comment type="caution">
    <text evidence="4">The sequence shown here is derived from an EMBL/GenBank/DDBJ whole genome shotgun (WGS) entry which is preliminary data.</text>
</comment>
<dbReference type="InterPro" id="IPR038601">
    <property type="entry name" value="MttB-like_sf"/>
</dbReference>
<dbReference type="Pfam" id="PF06253">
    <property type="entry name" value="MTTB"/>
    <property type="match status" value="1"/>
</dbReference>
<organism evidence="4">
    <name type="scientific">marine sediment metagenome</name>
    <dbReference type="NCBI Taxonomy" id="412755"/>
    <lineage>
        <taxon>unclassified sequences</taxon>
        <taxon>metagenomes</taxon>
        <taxon>ecological metagenomes</taxon>
    </lineage>
</organism>
<sequence length="189" mass="21092">MLNEPFRVLNGEQMGRIHEAALTILADVGMKIDSPKALGHLRSVGCEVDEAQRIVRFPRALVQGCVDKMRRDYDDPGRVPEGMAVRYSHIRFRRGDHRIHPDFAVSAGGFSCFIHDLDGHRRPATMDDVHRSINLVNQLDEITYTGLPVSDQATAPSIRPVAMAAELAKYTTKLGGVETFKPEDIPYLI</sequence>
<dbReference type="GO" id="GO:0032259">
    <property type="term" value="P:methylation"/>
    <property type="evidence" value="ECO:0007669"/>
    <property type="project" value="UniProtKB-KW"/>
</dbReference>
<evidence type="ECO:0008006" key="5">
    <source>
        <dbReference type="Google" id="ProtNLM"/>
    </source>
</evidence>
<dbReference type="Gene3D" id="3.20.20.480">
    <property type="entry name" value="Trimethylamine methyltransferase-like"/>
    <property type="match status" value="1"/>
</dbReference>
<dbReference type="EMBL" id="LAZR01016768">
    <property type="protein sequence ID" value="KKM03084.1"/>
    <property type="molecule type" value="Genomic_DNA"/>
</dbReference>
<proteinExistence type="inferred from homology"/>
<evidence type="ECO:0000313" key="4">
    <source>
        <dbReference type="EMBL" id="KKM03084.1"/>
    </source>
</evidence>
<evidence type="ECO:0000256" key="2">
    <source>
        <dbReference type="ARBA" id="ARBA00022603"/>
    </source>
</evidence>
<gene>
    <name evidence="4" type="ORF">LCGC14_1777980</name>
</gene>
<reference evidence="4" key="1">
    <citation type="journal article" date="2015" name="Nature">
        <title>Complex archaea that bridge the gap between prokaryotes and eukaryotes.</title>
        <authorList>
            <person name="Spang A."/>
            <person name="Saw J.H."/>
            <person name="Jorgensen S.L."/>
            <person name="Zaremba-Niedzwiedzka K."/>
            <person name="Martijn J."/>
            <person name="Lind A.E."/>
            <person name="van Eijk R."/>
            <person name="Schleper C."/>
            <person name="Guy L."/>
            <person name="Ettema T.J."/>
        </authorList>
    </citation>
    <scope>NUCLEOTIDE SEQUENCE</scope>
</reference>
<accession>A0A0F9GWD3</accession>
<evidence type="ECO:0000256" key="3">
    <source>
        <dbReference type="ARBA" id="ARBA00022679"/>
    </source>
</evidence>